<keyword evidence="3" id="KW-1185">Reference proteome</keyword>
<proteinExistence type="predicted"/>
<evidence type="ECO:0000313" key="3">
    <source>
        <dbReference type="Proteomes" id="UP001523369"/>
    </source>
</evidence>
<dbReference type="SUPFAM" id="SSF52200">
    <property type="entry name" value="Toll/Interleukin receptor TIR domain"/>
    <property type="match status" value="1"/>
</dbReference>
<gene>
    <name evidence="2" type="ORF">M1L60_04190</name>
</gene>
<sequence>MGHVFISYVTEDAVAVRRLARALTAYGIEVWLDREQLEPGVRWASAIRAAIRDGAFFVACFSRHYGARQKTFMNEEITVAVEELRLHSTDHAWFLPVQLDDSPVPDRDIGAGETLRSLQWTKLYEDWDEGVSRLLRTIEPRSARLLELEVALRSDSARERIAALDDVARLGPHAARVGSALFVQLEHPNQTVRRAAVGALSRVAGPKREVVVALLTLIADRKDDHKPRDRYPYDAEAAKRCLAGFGADAVPVLLEAASAEARLVRPAAAVISEVSDRRATDRLVAELKNEQDAIRAASAGSLGRIFAPLGSYSNFLNDKLPINNIDTEHLPELHGAGVEAALLEVLTDREPSVRWNACFALGRIGRRASAATPHLVERLDDDSPWVRGLAAGALANIGDIPPEVKPRLIALLSDEHYVATRAAFALGSLGPAASDAVPSLIEHAERINEYQLYQALGAIGDPRAIPLLEKGTSHRHDTFRQVAITELAKFRAPERQA</sequence>
<organism evidence="2 3">
    <name type="scientific">Paractinoplanes aksuensis</name>
    <dbReference type="NCBI Taxonomy" id="2939490"/>
    <lineage>
        <taxon>Bacteria</taxon>
        <taxon>Bacillati</taxon>
        <taxon>Actinomycetota</taxon>
        <taxon>Actinomycetes</taxon>
        <taxon>Micromonosporales</taxon>
        <taxon>Micromonosporaceae</taxon>
        <taxon>Paractinoplanes</taxon>
    </lineage>
</organism>
<dbReference type="Gene3D" id="1.25.10.10">
    <property type="entry name" value="Leucine-rich Repeat Variant"/>
    <property type="match status" value="2"/>
</dbReference>
<name>A0ABT1DG30_9ACTN</name>
<evidence type="ECO:0000313" key="2">
    <source>
        <dbReference type="EMBL" id="MCO8269791.1"/>
    </source>
</evidence>
<feature type="domain" description="TIR" evidence="1">
    <location>
        <begin position="1"/>
        <end position="142"/>
    </location>
</feature>
<dbReference type="Pfam" id="PF13676">
    <property type="entry name" value="TIR_2"/>
    <property type="match status" value="1"/>
</dbReference>
<dbReference type="InterPro" id="IPR004155">
    <property type="entry name" value="PBS_lyase_HEAT"/>
</dbReference>
<reference evidence="2 3" key="1">
    <citation type="submission" date="2022-06" db="EMBL/GenBank/DDBJ databases">
        <title>New Species of the Genus Actinoplanes, ActinopZanes ferrugineus.</title>
        <authorList>
            <person name="Ding P."/>
        </authorList>
    </citation>
    <scope>NUCLEOTIDE SEQUENCE [LARGE SCALE GENOMIC DNA]</scope>
    <source>
        <strain evidence="2 3">TRM88003</strain>
    </source>
</reference>
<dbReference type="Gene3D" id="3.40.50.10140">
    <property type="entry name" value="Toll/interleukin-1 receptor homology (TIR) domain"/>
    <property type="match status" value="1"/>
</dbReference>
<dbReference type="Pfam" id="PF13646">
    <property type="entry name" value="HEAT_2"/>
    <property type="match status" value="1"/>
</dbReference>
<dbReference type="InterPro" id="IPR035897">
    <property type="entry name" value="Toll_tir_struct_dom_sf"/>
</dbReference>
<dbReference type="InterPro" id="IPR016024">
    <property type="entry name" value="ARM-type_fold"/>
</dbReference>
<dbReference type="PANTHER" id="PTHR12697">
    <property type="entry name" value="PBS LYASE HEAT-LIKE PROTEIN"/>
    <property type="match status" value="1"/>
</dbReference>
<dbReference type="Proteomes" id="UP001523369">
    <property type="component" value="Unassembled WGS sequence"/>
</dbReference>
<dbReference type="SMART" id="SM00567">
    <property type="entry name" value="EZ_HEAT"/>
    <property type="match status" value="6"/>
</dbReference>
<dbReference type="PANTHER" id="PTHR12697:SF38">
    <property type="entry name" value="PBS LYASE HEAT DOMAIN PROTEIN REPEAT-CONTAINING PROTEIN"/>
    <property type="match status" value="1"/>
</dbReference>
<evidence type="ECO:0000259" key="1">
    <source>
        <dbReference type="PROSITE" id="PS50104"/>
    </source>
</evidence>
<dbReference type="SUPFAM" id="SSF48371">
    <property type="entry name" value="ARM repeat"/>
    <property type="match status" value="2"/>
</dbReference>
<protein>
    <submittedName>
        <fullName evidence="2">HEAT repeat domain-containing protein</fullName>
    </submittedName>
</protein>
<dbReference type="InterPro" id="IPR000157">
    <property type="entry name" value="TIR_dom"/>
</dbReference>
<dbReference type="PROSITE" id="PS50104">
    <property type="entry name" value="TIR"/>
    <property type="match status" value="1"/>
</dbReference>
<comment type="caution">
    <text evidence="2">The sequence shown here is derived from an EMBL/GenBank/DDBJ whole genome shotgun (WGS) entry which is preliminary data.</text>
</comment>
<dbReference type="RefSeq" id="WP_253235916.1">
    <property type="nucleotide sequence ID" value="NZ_JAMYJR010000002.1"/>
</dbReference>
<dbReference type="EMBL" id="JAMYJR010000002">
    <property type="protein sequence ID" value="MCO8269791.1"/>
    <property type="molecule type" value="Genomic_DNA"/>
</dbReference>
<dbReference type="Pfam" id="PF03130">
    <property type="entry name" value="HEAT_PBS"/>
    <property type="match status" value="1"/>
</dbReference>
<dbReference type="InterPro" id="IPR011989">
    <property type="entry name" value="ARM-like"/>
</dbReference>
<accession>A0ABT1DG30</accession>